<reference evidence="6" key="1">
    <citation type="submission" date="2021-01" db="EMBL/GenBank/DDBJ databases">
        <authorList>
            <person name="Corre E."/>
            <person name="Pelletier E."/>
            <person name="Niang G."/>
            <person name="Scheremetjew M."/>
            <person name="Finn R."/>
            <person name="Kale V."/>
            <person name="Holt S."/>
            <person name="Cochrane G."/>
            <person name="Meng A."/>
            <person name="Brown T."/>
            <person name="Cohen L."/>
        </authorList>
    </citation>
    <scope>NUCLEOTIDE SEQUENCE</scope>
    <source>
        <strain evidence="6">CCAP979/52</strain>
    </source>
</reference>
<feature type="repeat" description="ANK" evidence="3">
    <location>
        <begin position="619"/>
        <end position="651"/>
    </location>
</feature>
<feature type="repeat" description="ANK" evidence="3">
    <location>
        <begin position="1250"/>
        <end position="1282"/>
    </location>
</feature>
<keyword evidence="2 3" id="KW-0040">ANK repeat</keyword>
<evidence type="ECO:0000256" key="4">
    <source>
        <dbReference type="SAM" id="Coils"/>
    </source>
</evidence>
<feature type="region of interest" description="Disordered" evidence="5">
    <location>
        <begin position="275"/>
        <end position="297"/>
    </location>
</feature>
<dbReference type="EMBL" id="HBEZ01059527">
    <property type="protein sequence ID" value="CAD8662471.1"/>
    <property type="molecule type" value="Transcribed_RNA"/>
</dbReference>
<dbReference type="PROSITE" id="PS50297">
    <property type="entry name" value="ANK_REP_REGION"/>
    <property type="match status" value="6"/>
</dbReference>
<gene>
    <name evidence="6" type="ORF">CCUR1050_LOCUS32688</name>
</gene>
<feature type="repeat" description="ANK" evidence="3">
    <location>
        <begin position="720"/>
        <end position="752"/>
    </location>
</feature>
<feature type="repeat" description="ANK" evidence="3">
    <location>
        <begin position="687"/>
        <end position="719"/>
    </location>
</feature>
<keyword evidence="4" id="KW-0175">Coiled coil</keyword>
<protein>
    <submittedName>
        <fullName evidence="6">Uncharacterized protein</fullName>
    </submittedName>
</protein>
<feature type="region of interest" description="Disordered" evidence="5">
    <location>
        <begin position="824"/>
        <end position="859"/>
    </location>
</feature>
<evidence type="ECO:0000256" key="1">
    <source>
        <dbReference type="ARBA" id="ARBA00022737"/>
    </source>
</evidence>
<sequence>MFKVTVSGINLNKVAVTDQDEIINEVEKQFKEVLDKHKRRSAKWYNDDGRYRSAVIEMLNMKENAMAVPDLSDAMHREWKSKHQFLRQANRMVSKDMSRALRTAGSNSDERNIAAFKLCQKNGIVAEQLEERNEMSETPLIREAAEGDARAVAWLLDAGADVNARMENEMGFTAINQAAYFGNATCIIQLLKHKADPCVVDRSGATPLFAAAQNGELECIKVLLKAGADRTFDERVLRSTESIEIFKKVVEGTNLDLKRKRDRLLNGERLQLQGTDGNIETNSHEHQPALERNEENGGVKSFPNEFEKVKYINKATFPALFTPLMAAAVTGHVSCVRVLILAGAGKGLLNSLGQTAKSLVEIDIVEIKKIINEFDVKIKNLHYYTVEESSFAKENTGIDKPPVGNVAHETKTKNDISGLRGWLRHYKQKLQRLEICARLLDMTQDQIRMEESSEVLVYDASRKDSHLKIFENLALHLEQELQRLIDSSRDSWCDHIQSDLDTKSDVLVKVVQQFKDVMSKHKARNPRWYNDGGRYMSAVTEMLSMNQNAMAVPKLSMAMFEEWKSNQWFLRQANRMATRESWRALYEKREGSDERRAAALELCKSAGIVTELLEERNEMSETPLIREAADGNARNLCLLLEAGADVHAKQEHQIGFAAINQAAYFGHAACLRHLLDFMANVNIEDGFGGTPLDAAALNGEEECVKVLIDAGADVNHQNSHGYTPLMKAAQNGHSVCVRMLIVAGADTTLKSCRPDEKSVQKNALALTVEKRTLVRNELLEFQNKYLEPKPAPVTYPILKDKYVSYIWDATIGLYGGFRYRTKNKKDNSEEGGKGNEDDIGIEDGHGNEELEPITDENAGTITKIPEDTLDRYCSITQILGLSKVTMYRDMDVVKNLKGTLYGWDHSQNCWTYFVDQTKDKPTHFARYKPTGERKPVLLKRNQHIISTVEQSYREWKHAGLKRTFENYEVCVKSLQTSVEDIREEDFETFKEMDSTRKALHMKTFEMQAFSLKRELDGLVQQSTSEFCCRVDKEEIQDVLARTVIQFKNIKQKHQKQSPKWYNDDGKYRSGVIEMLGMKDSAMAVPKITLAMYQELKNEPTLLRQASRMMLRERFRAMREAPRSSEERKEIALEACKARGAVVEYLEELNEMLETPLIREAADGNAKNVVLLLEAAANLEAQQIIGFTALHQAAYFGQVQCVELLLKFRADVDSVDLDARTPLIAATVNGEVECVRVLLDERASIDHATADGTTALMKAALHGHVVCVRLLLGLNADVKKENINGKTSSAITREEKEEEASALHKVHQAAMLLSVRQGTRSMEMRRRQQTEIRLEKMIANHETVLQDLEKTAEDIRNEPDNAELFVDRSVTRNMRDPEYSHADFLSGN</sequence>
<feature type="compositionally biased region" description="Basic and acidic residues" evidence="5">
    <location>
        <begin position="824"/>
        <end position="848"/>
    </location>
</feature>
<dbReference type="SUPFAM" id="SSF48403">
    <property type="entry name" value="Ankyrin repeat"/>
    <property type="match status" value="3"/>
</dbReference>
<dbReference type="PRINTS" id="PR01415">
    <property type="entry name" value="ANKYRIN"/>
</dbReference>
<evidence type="ECO:0000256" key="3">
    <source>
        <dbReference type="PROSITE-ProRule" id="PRU00023"/>
    </source>
</evidence>
<dbReference type="PANTHER" id="PTHR24171">
    <property type="entry name" value="ANKYRIN REPEAT DOMAIN-CONTAINING PROTEIN 39-RELATED"/>
    <property type="match status" value="1"/>
</dbReference>
<keyword evidence="1" id="KW-0677">Repeat</keyword>
<evidence type="ECO:0000313" key="6">
    <source>
        <dbReference type="EMBL" id="CAD8662471.1"/>
    </source>
</evidence>
<dbReference type="Pfam" id="PF12796">
    <property type="entry name" value="Ank_2"/>
    <property type="match status" value="3"/>
</dbReference>
<dbReference type="PROSITE" id="PS50088">
    <property type="entry name" value="ANK_REPEAT"/>
    <property type="match status" value="8"/>
</dbReference>
<feature type="repeat" description="ANK" evidence="3">
    <location>
        <begin position="135"/>
        <end position="167"/>
    </location>
</feature>
<accession>A0A7S0N7J7</accession>
<dbReference type="InterPro" id="IPR036770">
    <property type="entry name" value="Ankyrin_rpt-contain_sf"/>
</dbReference>
<feature type="repeat" description="ANK" evidence="3">
    <location>
        <begin position="1217"/>
        <end position="1249"/>
    </location>
</feature>
<evidence type="ECO:0000256" key="5">
    <source>
        <dbReference type="SAM" id="MobiDB-lite"/>
    </source>
</evidence>
<dbReference type="InterPro" id="IPR002110">
    <property type="entry name" value="Ankyrin_rpt"/>
</dbReference>
<feature type="coiled-coil region" evidence="4">
    <location>
        <begin position="1330"/>
        <end position="1357"/>
    </location>
</feature>
<evidence type="ECO:0000256" key="2">
    <source>
        <dbReference type="ARBA" id="ARBA00023043"/>
    </source>
</evidence>
<dbReference type="Gene3D" id="1.25.40.20">
    <property type="entry name" value="Ankyrin repeat-containing domain"/>
    <property type="match status" value="4"/>
</dbReference>
<dbReference type="SMART" id="SM00248">
    <property type="entry name" value="ANK"/>
    <property type="match status" value="12"/>
</dbReference>
<proteinExistence type="predicted"/>
<organism evidence="6">
    <name type="scientific">Cryptomonas curvata</name>
    <dbReference type="NCBI Taxonomy" id="233186"/>
    <lineage>
        <taxon>Eukaryota</taxon>
        <taxon>Cryptophyceae</taxon>
        <taxon>Cryptomonadales</taxon>
        <taxon>Cryptomonadaceae</taxon>
        <taxon>Cryptomonas</taxon>
    </lineage>
</organism>
<feature type="repeat" description="ANK" evidence="3">
    <location>
        <begin position="1184"/>
        <end position="1216"/>
    </location>
</feature>
<dbReference type="Pfam" id="PF00023">
    <property type="entry name" value="Ank"/>
    <property type="match status" value="1"/>
</dbReference>
<feature type="repeat" description="ANK" evidence="3">
    <location>
        <begin position="203"/>
        <end position="235"/>
    </location>
</feature>
<feature type="compositionally biased region" description="Basic and acidic residues" evidence="5">
    <location>
        <begin position="282"/>
        <end position="297"/>
    </location>
</feature>
<name>A0A7S0N7J7_9CRYP</name>